<gene>
    <name evidence="2" type="ORF">HXX08_03490</name>
    <name evidence="3" type="ORF">OZ401_000047</name>
</gene>
<evidence type="ECO:0000313" key="5">
    <source>
        <dbReference type="Proteomes" id="UP001431572"/>
    </source>
</evidence>
<reference evidence="3" key="2">
    <citation type="journal article" date="2024" name="Nature">
        <title>Anoxygenic phototroph of the Chloroflexota uses a type I reaction centre.</title>
        <authorList>
            <person name="Tsuji J.M."/>
            <person name="Shaw N.A."/>
            <person name="Nagashima S."/>
            <person name="Venkiteswaran J.J."/>
            <person name="Schiff S.L."/>
            <person name="Watanabe T."/>
            <person name="Fukui M."/>
            <person name="Hanada S."/>
            <person name="Tank M."/>
            <person name="Neufeld J.D."/>
        </authorList>
    </citation>
    <scope>NUCLEOTIDE SEQUENCE</scope>
    <source>
        <strain evidence="3">L227-S17</strain>
    </source>
</reference>
<dbReference type="EMBL" id="JACATZ010000001">
    <property type="protein sequence ID" value="NWJ44920.1"/>
    <property type="molecule type" value="Genomic_DNA"/>
</dbReference>
<keyword evidence="5" id="KW-1185">Reference proteome</keyword>
<dbReference type="EMBL" id="CP128399">
    <property type="protein sequence ID" value="WJW66802.1"/>
    <property type="molecule type" value="Genomic_DNA"/>
</dbReference>
<evidence type="ECO:0000313" key="4">
    <source>
        <dbReference type="Proteomes" id="UP000521676"/>
    </source>
</evidence>
<evidence type="ECO:0000313" key="3">
    <source>
        <dbReference type="EMBL" id="WJW66802.1"/>
    </source>
</evidence>
<name>A0A8T7LZR5_9CHLR</name>
<dbReference type="AlphaFoldDB" id="A0A8T7LZR5"/>
<protein>
    <submittedName>
        <fullName evidence="2">LON peptidase substrate-binding domain-containing protein</fullName>
    </submittedName>
</protein>
<dbReference type="Gene3D" id="2.30.130.40">
    <property type="entry name" value="LON domain-like"/>
    <property type="match status" value="1"/>
</dbReference>
<dbReference type="Pfam" id="PF02190">
    <property type="entry name" value="LON_substr_bdg"/>
    <property type="match status" value="1"/>
</dbReference>
<dbReference type="InterPro" id="IPR003111">
    <property type="entry name" value="Lon_prtase_N"/>
</dbReference>
<dbReference type="PROSITE" id="PS51787">
    <property type="entry name" value="LON_N"/>
    <property type="match status" value="1"/>
</dbReference>
<reference evidence="2 4" key="1">
    <citation type="submission" date="2020-06" db="EMBL/GenBank/DDBJ databases">
        <title>Anoxygenic phototrophic Chloroflexota member uses a Type I reaction center.</title>
        <authorList>
            <person name="Tsuji J.M."/>
            <person name="Shaw N.A."/>
            <person name="Nagashima S."/>
            <person name="Venkiteswaran J."/>
            <person name="Schiff S.L."/>
            <person name="Hanada S."/>
            <person name="Tank M."/>
            <person name="Neufeld J.D."/>
        </authorList>
    </citation>
    <scope>NUCLEOTIDE SEQUENCE [LARGE SCALE GENOMIC DNA]</scope>
    <source>
        <strain evidence="2">L227-S17</strain>
    </source>
</reference>
<dbReference type="Proteomes" id="UP001431572">
    <property type="component" value="Chromosome 1"/>
</dbReference>
<evidence type="ECO:0000313" key="2">
    <source>
        <dbReference type="EMBL" id="NWJ44920.1"/>
    </source>
</evidence>
<dbReference type="SMART" id="SM00464">
    <property type="entry name" value="LON"/>
    <property type="match status" value="1"/>
</dbReference>
<feature type="domain" description="Lon N-terminal" evidence="1">
    <location>
        <begin position="6"/>
        <end position="211"/>
    </location>
</feature>
<dbReference type="Gene3D" id="1.20.58.1480">
    <property type="match status" value="1"/>
</dbReference>
<dbReference type="InterPro" id="IPR046336">
    <property type="entry name" value="Lon_prtase_N_sf"/>
</dbReference>
<dbReference type="PANTHER" id="PTHR46732">
    <property type="entry name" value="ATP-DEPENDENT PROTEASE LA (LON) DOMAIN PROTEIN"/>
    <property type="match status" value="1"/>
</dbReference>
<dbReference type="PANTHER" id="PTHR46732:SF8">
    <property type="entry name" value="ATP-DEPENDENT PROTEASE LA (LON) DOMAIN PROTEIN"/>
    <property type="match status" value="1"/>
</dbReference>
<dbReference type="Proteomes" id="UP000521676">
    <property type="component" value="Unassembled WGS sequence"/>
</dbReference>
<sequence>MIIKDVPLFPLNTVLFPQMFQALQIFEPRYRLMINECLRDDKPFGIVLIDGNFSDAKEDMQGNKLQDSSPPLHRVGTLAKITDVTRLDDGRMLISTIGTERFRLLQYHEEKPYVTADIELWPDGQLSASTDETDKLVGRVTQVFQNYLDVLMNIAHKRIEDLDIPEDPAVLSYVIPHWLPQISLEDKQNLLENDDPYKRLHNELTLLISETEFLHKIMQHSEETEQEVENGTVRRSAFNIGKRFSQN</sequence>
<organism evidence="2 4">
    <name type="scientific">Candidatus Chlorohelix allophototropha</name>
    <dbReference type="NCBI Taxonomy" id="3003348"/>
    <lineage>
        <taxon>Bacteria</taxon>
        <taxon>Bacillati</taxon>
        <taxon>Chloroflexota</taxon>
        <taxon>Chloroflexia</taxon>
        <taxon>Candidatus Chloroheliales</taxon>
        <taxon>Candidatus Chloroheliaceae</taxon>
        <taxon>Candidatus Chlorohelix</taxon>
    </lineage>
</organism>
<evidence type="ECO:0000259" key="1">
    <source>
        <dbReference type="PROSITE" id="PS51787"/>
    </source>
</evidence>
<proteinExistence type="predicted"/>
<dbReference type="InterPro" id="IPR015947">
    <property type="entry name" value="PUA-like_sf"/>
</dbReference>
<dbReference type="SUPFAM" id="SSF88697">
    <property type="entry name" value="PUA domain-like"/>
    <property type="match status" value="1"/>
</dbReference>
<accession>A0A8T7LZR5</accession>
<dbReference type="RefSeq" id="WP_341468695.1">
    <property type="nucleotide sequence ID" value="NZ_CP128399.1"/>
</dbReference>